<dbReference type="InterPro" id="IPR007110">
    <property type="entry name" value="Ig-like_dom"/>
</dbReference>
<dbReference type="FunFam" id="2.60.40.10:FF:003074">
    <property type="entry name" value="Immunoglobulin heavy variable 11-1"/>
    <property type="match status" value="1"/>
</dbReference>
<feature type="domain" description="Ig-like" evidence="3">
    <location>
        <begin position="239"/>
        <end position="322"/>
    </location>
</feature>
<dbReference type="InterPro" id="IPR050380">
    <property type="entry name" value="Immune_Resp_Modulators"/>
</dbReference>
<dbReference type="FunFam" id="2.60.40.10:FF:000283">
    <property type="entry name" value="Immunoglobulin kappa constant"/>
    <property type="match status" value="1"/>
</dbReference>
<evidence type="ECO:0000313" key="5">
    <source>
        <dbReference type="Proteomes" id="UP000261640"/>
    </source>
</evidence>
<protein>
    <recommendedName>
        <fullName evidence="3">Ig-like domain-containing protein</fullName>
    </recommendedName>
</protein>
<dbReference type="CDD" id="cd21819">
    <property type="entry name" value="IgC1_CH1_IgM"/>
    <property type="match status" value="1"/>
</dbReference>
<evidence type="ECO:0000313" key="4">
    <source>
        <dbReference type="Ensembl" id="ENSMAMP00000035374.2"/>
    </source>
</evidence>
<proteinExistence type="predicted"/>
<reference evidence="4" key="2">
    <citation type="submission" date="2025-09" db="UniProtKB">
        <authorList>
            <consortium name="Ensembl"/>
        </authorList>
    </citation>
    <scope>IDENTIFICATION</scope>
</reference>
<name>A0A3Q3NN10_9TELE</name>
<dbReference type="SMART" id="SM00406">
    <property type="entry name" value="IGv"/>
    <property type="match status" value="1"/>
</dbReference>
<sequence length="584" mass="65154">MFVPVLIRFPFSPGVCSQTLTESDPVVKRPGESHKLTCTYAGISDDSAYISWIRQAEGKGLDWVAYISAPSGSTKAYSTSVQNRFTISRDNNMDQVYLHMSSLTTEDSAVYYCIQHCDAFDYWGKGTEVTVSSASPTAPTVFPLIPCDSGSGDTISLGCLATGFTPSSLTFAWKLNTTDLTDFIQYPAVQKGNVYTGVSQVRVRREDWKSQNSFHCVVTHPQENKDISFTKPSEFYQMPTLKVWASNKDESEASFSCFAKDFSPNTNEIKWLKNEEEIHNEIYKTEVPVAGTKYNNGSLVYSAASVLIVNSNDVQQNTKFTCVFKGKNEKGQFVTNSSVIYNTDCNRNPGCSDADVEISITGPTLEDMFLNGTGTAICQVKINKPKVIRIYWENEKGDEIAGSSMTPSNGSPKTVSLPLDVTYDEWSEGMKRTCVVDHTGFLLPKKRTYERKSGGPPQRPSVFMLPPIEHTKKETVTLTCYVKDFFPKEVFVSWLVDDEAADSNYKFSTTNPVESNGSYSVYGQLLLSLDQWKNNDVVYSCVVYHMSVSNATRAIVRSIGYRTFEKTNLVNLNMNIPETYSKSK</sequence>
<evidence type="ECO:0000259" key="3">
    <source>
        <dbReference type="PROSITE" id="PS50835"/>
    </source>
</evidence>
<dbReference type="SUPFAM" id="SSF48726">
    <property type="entry name" value="Immunoglobulin"/>
    <property type="match status" value="5"/>
</dbReference>
<dbReference type="STRING" id="205130.ENSMAMP00000035374"/>
<dbReference type="GeneTree" id="ENSGT01140000282517"/>
<dbReference type="InterPro" id="IPR013783">
    <property type="entry name" value="Ig-like_fold"/>
</dbReference>
<reference evidence="4" key="1">
    <citation type="submission" date="2025-08" db="UniProtKB">
        <authorList>
            <consortium name="Ensembl"/>
        </authorList>
    </citation>
    <scope>IDENTIFICATION</scope>
</reference>
<dbReference type="InterPro" id="IPR036179">
    <property type="entry name" value="Ig-like_dom_sf"/>
</dbReference>
<dbReference type="InterPro" id="IPR003597">
    <property type="entry name" value="Ig_C1-set"/>
</dbReference>
<dbReference type="Ensembl" id="ENSMAMT00000036288.2">
    <property type="protein sequence ID" value="ENSMAMP00000035374.2"/>
    <property type="gene ID" value="ENSMAMG00000023755.2"/>
</dbReference>
<keyword evidence="2" id="KW-0393">Immunoglobulin domain</keyword>
<dbReference type="InterPro" id="IPR013106">
    <property type="entry name" value="Ig_V-set"/>
</dbReference>
<dbReference type="InterPro" id="IPR003006">
    <property type="entry name" value="Ig/MHC_CS"/>
</dbReference>
<keyword evidence="1" id="KW-1015">Disulfide bond</keyword>
<dbReference type="Pfam" id="PF07686">
    <property type="entry name" value="V-set"/>
    <property type="match status" value="1"/>
</dbReference>
<accession>A0A3Q3NN10</accession>
<dbReference type="Pfam" id="PF07654">
    <property type="entry name" value="C1-set"/>
    <property type="match status" value="3"/>
</dbReference>
<dbReference type="Gene3D" id="2.60.40.10">
    <property type="entry name" value="Immunoglobulins"/>
    <property type="match status" value="5"/>
</dbReference>
<organism evidence="4 5">
    <name type="scientific">Mastacembelus armatus</name>
    <name type="common">zig-zag eel</name>
    <dbReference type="NCBI Taxonomy" id="205130"/>
    <lineage>
        <taxon>Eukaryota</taxon>
        <taxon>Metazoa</taxon>
        <taxon>Chordata</taxon>
        <taxon>Craniata</taxon>
        <taxon>Vertebrata</taxon>
        <taxon>Euteleostomi</taxon>
        <taxon>Actinopterygii</taxon>
        <taxon>Neopterygii</taxon>
        <taxon>Teleostei</taxon>
        <taxon>Neoteleostei</taxon>
        <taxon>Acanthomorphata</taxon>
        <taxon>Anabantaria</taxon>
        <taxon>Synbranchiformes</taxon>
        <taxon>Mastacembelidae</taxon>
        <taxon>Mastacembelus</taxon>
    </lineage>
</organism>
<feature type="domain" description="Ig-like" evidence="3">
    <location>
        <begin position="4"/>
        <end position="113"/>
    </location>
</feature>
<dbReference type="InterPro" id="IPR003599">
    <property type="entry name" value="Ig_sub"/>
</dbReference>
<dbReference type="InParanoid" id="A0A3Q3NN10"/>
<evidence type="ECO:0000256" key="1">
    <source>
        <dbReference type="ARBA" id="ARBA00023157"/>
    </source>
</evidence>
<dbReference type="CDD" id="cd05768">
    <property type="entry name" value="IgC1_CH3_IgAGD_CH4_IgAEM"/>
    <property type="match status" value="1"/>
</dbReference>
<feature type="domain" description="Ig-like" evidence="3">
    <location>
        <begin position="460"/>
        <end position="560"/>
    </location>
</feature>
<dbReference type="PROSITE" id="PS50835">
    <property type="entry name" value="IG_LIKE"/>
    <property type="match status" value="4"/>
</dbReference>
<feature type="domain" description="Ig-like" evidence="3">
    <location>
        <begin position="139"/>
        <end position="228"/>
    </location>
</feature>
<dbReference type="PROSITE" id="PS00290">
    <property type="entry name" value="IG_MHC"/>
    <property type="match status" value="1"/>
</dbReference>
<dbReference type="Proteomes" id="UP000261640">
    <property type="component" value="Unplaced"/>
</dbReference>
<dbReference type="AlphaFoldDB" id="A0A3Q3NN10"/>
<dbReference type="SMART" id="SM00409">
    <property type="entry name" value="IG"/>
    <property type="match status" value="2"/>
</dbReference>
<dbReference type="SMART" id="SM00407">
    <property type="entry name" value="IGc1"/>
    <property type="match status" value="3"/>
</dbReference>
<keyword evidence="5" id="KW-1185">Reference proteome</keyword>
<dbReference type="PANTHER" id="PTHR23411">
    <property type="entry name" value="TAPASIN"/>
    <property type="match status" value="1"/>
</dbReference>
<evidence type="ECO:0000256" key="2">
    <source>
        <dbReference type="ARBA" id="ARBA00023319"/>
    </source>
</evidence>